<reference evidence="1" key="1">
    <citation type="journal article" date="2015" name="Nature">
        <title>Complex archaea that bridge the gap between prokaryotes and eukaryotes.</title>
        <authorList>
            <person name="Spang A."/>
            <person name="Saw J.H."/>
            <person name="Jorgensen S.L."/>
            <person name="Zaremba-Niedzwiedzka K."/>
            <person name="Martijn J."/>
            <person name="Lind A.E."/>
            <person name="van Eijk R."/>
            <person name="Schleper C."/>
            <person name="Guy L."/>
            <person name="Ettema T.J."/>
        </authorList>
    </citation>
    <scope>NUCLEOTIDE SEQUENCE</scope>
</reference>
<evidence type="ECO:0000313" key="1">
    <source>
        <dbReference type="EMBL" id="KKM17469.1"/>
    </source>
</evidence>
<name>A0A0F9ICJ1_9ZZZZ</name>
<proteinExistence type="predicted"/>
<sequence>TAEVKNGYNVASAARVVPFEFSTTQAYMLEVGDQYVRIMRDQGQILWTEDPNQASHTFDDNTSTALWTDRSALSGSGGQIGWNSSSLALDIYASSNVASGWAEFQFANLSSPEVTHRLLIENQNAATLIHVGVGDVRTINSASFDLSNLAEQNVGSQTVDFDPDGATQIYVGLVNQTSGSATVDNVILRRKYYEISSPYVAADLFGLKYAQSADTMFLTHPSYFPRELTRTGHQDFDIVPVPFVEDTPFANADDYPSVVSFFEGRSIWAASNNEPQAIWMSATTDIYNMLVGSNAASAIKATIRALKVNRIRWLMPLSDLLFGTTGGLWRIGATTTAEPVAPDNISARQNETEGSADLMALGIKGEAIFNQFHGQRLLRAGFTYRASALTGSWESEDLTLLSEHIMSGDNNTATIIEMAFQQYPHRVIWAVRSDGILIGCTYNRAQDIVSWHRHTTGTEDNAASFESVAVIPGKQKDDVYFVVRRNINGVTKRYIELLSDDRIGVLTDGRFLDSYLDYVGDNDSSVINVTGGDHLNGASVSVLIDGATHPDRTMVNGTLVPALQNRASQVVVGLAYDSELETMRLEAGSQLGSALGKIKRIAIAIILFYKSAGCQYGTEEGKLDTLPWRKTSDKMDKAPDLVNEAIEVTMPGDWDREGRIIIKQSLPLPLTILAIVPRVDTSED</sequence>
<accession>A0A0F9ICJ1</accession>
<dbReference type="EMBL" id="LAZR01014444">
    <property type="protein sequence ID" value="KKM17469.1"/>
    <property type="molecule type" value="Genomic_DNA"/>
</dbReference>
<protein>
    <submittedName>
        <fullName evidence="1">Uncharacterized protein</fullName>
    </submittedName>
</protein>
<gene>
    <name evidence="1" type="ORF">LCGC14_1675420</name>
</gene>
<dbReference type="AlphaFoldDB" id="A0A0F9ICJ1"/>
<organism evidence="1">
    <name type="scientific">marine sediment metagenome</name>
    <dbReference type="NCBI Taxonomy" id="412755"/>
    <lineage>
        <taxon>unclassified sequences</taxon>
        <taxon>metagenomes</taxon>
        <taxon>ecological metagenomes</taxon>
    </lineage>
</organism>
<comment type="caution">
    <text evidence="1">The sequence shown here is derived from an EMBL/GenBank/DDBJ whole genome shotgun (WGS) entry which is preliminary data.</text>
</comment>
<feature type="non-terminal residue" evidence="1">
    <location>
        <position position="1"/>
    </location>
</feature>